<evidence type="ECO:0000256" key="7">
    <source>
        <dbReference type="SAM" id="MobiDB-lite"/>
    </source>
</evidence>
<dbReference type="EMBL" id="FOEF01000029">
    <property type="protein sequence ID" value="SEP53692.1"/>
    <property type="molecule type" value="Genomic_DNA"/>
</dbReference>
<evidence type="ECO:0000313" key="10">
    <source>
        <dbReference type="Proteomes" id="UP000198582"/>
    </source>
</evidence>
<dbReference type="PRINTS" id="PR00507">
    <property type="entry name" value="N12N6MTFRASE"/>
</dbReference>
<feature type="compositionally biased region" description="Acidic residues" evidence="7">
    <location>
        <begin position="285"/>
        <end position="294"/>
    </location>
</feature>
<name>A0A1H8YNS5_9PSEU</name>
<feature type="region of interest" description="Disordered" evidence="7">
    <location>
        <begin position="283"/>
        <end position="303"/>
    </location>
</feature>
<accession>A0A1H8YNS5</accession>
<protein>
    <recommendedName>
        <fullName evidence="1">site-specific DNA-methyltransferase (adenine-specific)</fullName>
        <ecNumber evidence="1">2.1.1.72</ecNumber>
    </recommendedName>
</protein>
<dbReference type="GO" id="GO:0008170">
    <property type="term" value="F:N-methyltransferase activity"/>
    <property type="evidence" value="ECO:0007669"/>
    <property type="project" value="InterPro"/>
</dbReference>
<proteinExistence type="predicted"/>
<dbReference type="GO" id="GO:0032259">
    <property type="term" value="P:methylation"/>
    <property type="evidence" value="ECO:0007669"/>
    <property type="project" value="UniProtKB-KW"/>
</dbReference>
<dbReference type="PANTHER" id="PTHR42933">
    <property type="entry name" value="SLR6095 PROTEIN"/>
    <property type="match status" value="1"/>
</dbReference>
<dbReference type="InterPro" id="IPR029063">
    <property type="entry name" value="SAM-dependent_MTases_sf"/>
</dbReference>
<dbReference type="STRING" id="394193.SAMN04489732_129138"/>
<evidence type="ECO:0000256" key="2">
    <source>
        <dbReference type="ARBA" id="ARBA00022603"/>
    </source>
</evidence>
<keyword evidence="4" id="KW-0949">S-adenosyl-L-methionine</keyword>
<dbReference type="RefSeq" id="WP_091628515.1">
    <property type="nucleotide sequence ID" value="NZ_FOEF01000029.1"/>
</dbReference>
<gene>
    <name evidence="9" type="ORF">SAMN04489732_129138</name>
</gene>
<dbReference type="PANTHER" id="PTHR42933:SF3">
    <property type="entry name" value="TYPE I RESTRICTION ENZYME MJAVIII METHYLASE SUBUNIT"/>
    <property type="match status" value="1"/>
</dbReference>
<dbReference type="Gene3D" id="3.40.50.150">
    <property type="entry name" value="Vaccinia Virus protein VP39"/>
    <property type="match status" value="1"/>
</dbReference>
<dbReference type="SUPFAM" id="SSF53335">
    <property type="entry name" value="S-adenosyl-L-methionine-dependent methyltransferases"/>
    <property type="match status" value="1"/>
</dbReference>
<keyword evidence="2 9" id="KW-0489">Methyltransferase</keyword>
<feature type="domain" description="DNA methylase adenine-specific" evidence="8">
    <location>
        <begin position="154"/>
        <end position="253"/>
    </location>
</feature>
<evidence type="ECO:0000259" key="8">
    <source>
        <dbReference type="Pfam" id="PF02384"/>
    </source>
</evidence>
<sequence>MATVKIARFTGDLNAHVVKLAERVDEKWHAWHGHGDLEVPVSVVAVLSLVDPPVHERNAVAGELIELTPEAFADTVRRLWRRFVQSRPDLVNRAWPLIEPWLGEREMTPETVRDAHAVAVEVLRTDLFALTDETRWEVDLLGTVLTLVRTKSALQARGQYYTPPEVTTLMARILPPPMPGESVNDPTCGSGGMFRAAAEAMRAAGHDPATVSWEGNDLDHLAVACCAINVVLWGLGTRVLLGVGDTLAADWRTRAIAERNEPIILMRQLSAVRSFLKLDAAACTDAEEPPESSETESASGDSP</sequence>
<dbReference type="OrthoDB" id="3618637at2"/>
<evidence type="ECO:0000313" key="9">
    <source>
        <dbReference type="EMBL" id="SEP53692.1"/>
    </source>
</evidence>
<evidence type="ECO:0000256" key="6">
    <source>
        <dbReference type="ARBA" id="ARBA00047942"/>
    </source>
</evidence>
<keyword evidence="3" id="KW-0808">Transferase</keyword>
<dbReference type="Proteomes" id="UP000198582">
    <property type="component" value="Unassembled WGS sequence"/>
</dbReference>
<evidence type="ECO:0000256" key="4">
    <source>
        <dbReference type="ARBA" id="ARBA00022691"/>
    </source>
</evidence>
<evidence type="ECO:0000256" key="3">
    <source>
        <dbReference type="ARBA" id="ARBA00022679"/>
    </source>
</evidence>
<keyword evidence="10" id="KW-1185">Reference proteome</keyword>
<dbReference type="GO" id="GO:0009007">
    <property type="term" value="F:site-specific DNA-methyltransferase (adenine-specific) activity"/>
    <property type="evidence" value="ECO:0007669"/>
    <property type="project" value="UniProtKB-EC"/>
</dbReference>
<comment type="catalytic activity">
    <reaction evidence="6">
        <text>a 2'-deoxyadenosine in DNA + S-adenosyl-L-methionine = an N(6)-methyl-2'-deoxyadenosine in DNA + S-adenosyl-L-homocysteine + H(+)</text>
        <dbReference type="Rhea" id="RHEA:15197"/>
        <dbReference type="Rhea" id="RHEA-COMP:12418"/>
        <dbReference type="Rhea" id="RHEA-COMP:12419"/>
        <dbReference type="ChEBI" id="CHEBI:15378"/>
        <dbReference type="ChEBI" id="CHEBI:57856"/>
        <dbReference type="ChEBI" id="CHEBI:59789"/>
        <dbReference type="ChEBI" id="CHEBI:90615"/>
        <dbReference type="ChEBI" id="CHEBI:90616"/>
        <dbReference type="EC" id="2.1.1.72"/>
    </reaction>
</comment>
<dbReference type="GO" id="GO:0009307">
    <property type="term" value="P:DNA restriction-modification system"/>
    <property type="evidence" value="ECO:0007669"/>
    <property type="project" value="UniProtKB-KW"/>
</dbReference>
<dbReference type="Pfam" id="PF02384">
    <property type="entry name" value="N6_Mtase"/>
    <property type="match status" value="1"/>
</dbReference>
<dbReference type="InterPro" id="IPR003356">
    <property type="entry name" value="DNA_methylase_A-5"/>
</dbReference>
<keyword evidence="5" id="KW-0680">Restriction system</keyword>
<evidence type="ECO:0000256" key="5">
    <source>
        <dbReference type="ARBA" id="ARBA00022747"/>
    </source>
</evidence>
<dbReference type="AlphaFoldDB" id="A0A1H8YNS5"/>
<dbReference type="GO" id="GO:0003677">
    <property type="term" value="F:DNA binding"/>
    <property type="evidence" value="ECO:0007669"/>
    <property type="project" value="InterPro"/>
</dbReference>
<evidence type="ECO:0000256" key="1">
    <source>
        <dbReference type="ARBA" id="ARBA00011900"/>
    </source>
</evidence>
<dbReference type="InterPro" id="IPR051537">
    <property type="entry name" value="DNA_Adenine_Mtase"/>
</dbReference>
<organism evidence="9 10">
    <name type="scientific">Amycolatopsis saalfeldensis</name>
    <dbReference type="NCBI Taxonomy" id="394193"/>
    <lineage>
        <taxon>Bacteria</taxon>
        <taxon>Bacillati</taxon>
        <taxon>Actinomycetota</taxon>
        <taxon>Actinomycetes</taxon>
        <taxon>Pseudonocardiales</taxon>
        <taxon>Pseudonocardiaceae</taxon>
        <taxon>Amycolatopsis</taxon>
    </lineage>
</organism>
<reference evidence="9 10" key="1">
    <citation type="submission" date="2016-10" db="EMBL/GenBank/DDBJ databases">
        <authorList>
            <person name="de Groot N.N."/>
        </authorList>
    </citation>
    <scope>NUCLEOTIDE SEQUENCE [LARGE SCALE GENOMIC DNA]</scope>
    <source>
        <strain evidence="9 10">DSM 44993</strain>
    </source>
</reference>
<dbReference type="EC" id="2.1.1.72" evidence="1"/>